<dbReference type="Pfam" id="PF00005">
    <property type="entry name" value="ABC_tran"/>
    <property type="match status" value="1"/>
</dbReference>
<evidence type="ECO:0000313" key="6">
    <source>
        <dbReference type="EMBL" id="CAH2716595.1"/>
    </source>
</evidence>
<proteinExistence type="inferred from homology"/>
<evidence type="ECO:0000313" key="7">
    <source>
        <dbReference type="Proteomes" id="UP000838308"/>
    </source>
</evidence>
<evidence type="ECO:0000256" key="1">
    <source>
        <dbReference type="ARBA" id="ARBA00005417"/>
    </source>
</evidence>
<name>A0ABM9EV82_9BACI</name>
<protein>
    <submittedName>
        <fullName evidence="6">Bacitracin transport ATP-binding protein BcrA</fullName>
    </submittedName>
</protein>
<keyword evidence="2" id="KW-0813">Transport</keyword>
<dbReference type="InterPro" id="IPR003439">
    <property type="entry name" value="ABC_transporter-like_ATP-bd"/>
</dbReference>
<dbReference type="PANTHER" id="PTHR42711:SF5">
    <property type="entry name" value="ABC TRANSPORTER ATP-BINDING PROTEIN NATA"/>
    <property type="match status" value="1"/>
</dbReference>
<evidence type="ECO:0000256" key="2">
    <source>
        <dbReference type="ARBA" id="ARBA00022448"/>
    </source>
</evidence>
<accession>A0ABM9EV82</accession>
<sequence length="61" mass="6555">MSYLLTTSNLSKVFHGKEVISQVNMNVKKGEIYGVLGPNGAGETTIMKIMANLIKPTSGEI</sequence>
<dbReference type="InterPro" id="IPR050763">
    <property type="entry name" value="ABC_transporter_ATP-binding"/>
</dbReference>
<keyword evidence="7" id="KW-1185">Reference proteome</keyword>
<dbReference type="Proteomes" id="UP000838308">
    <property type="component" value="Unassembled WGS sequence"/>
</dbReference>
<dbReference type="Gene3D" id="3.40.50.300">
    <property type="entry name" value="P-loop containing nucleotide triphosphate hydrolases"/>
    <property type="match status" value="1"/>
</dbReference>
<dbReference type="GO" id="GO:0005524">
    <property type="term" value="F:ATP binding"/>
    <property type="evidence" value="ECO:0007669"/>
    <property type="project" value="UniProtKB-KW"/>
</dbReference>
<dbReference type="PANTHER" id="PTHR42711">
    <property type="entry name" value="ABC TRANSPORTER ATP-BINDING PROTEIN"/>
    <property type="match status" value="1"/>
</dbReference>
<feature type="domain" description="ABC transporter" evidence="5">
    <location>
        <begin position="21"/>
        <end position="61"/>
    </location>
</feature>
<gene>
    <name evidence="6" type="primary">bcrA_6</name>
    <name evidence="6" type="ORF">BACCIP111895_03782</name>
</gene>
<evidence type="ECO:0000256" key="4">
    <source>
        <dbReference type="ARBA" id="ARBA00022840"/>
    </source>
</evidence>
<reference evidence="6" key="1">
    <citation type="submission" date="2022-04" db="EMBL/GenBank/DDBJ databases">
        <authorList>
            <person name="Criscuolo A."/>
        </authorList>
    </citation>
    <scope>NUCLEOTIDE SEQUENCE</scope>
    <source>
        <strain evidence="6">CIP111895</strain>
    </source>
</reference>
<keyword evidence="4 6" id="KW-0067">ATP-binding</keyword>
<comment type="caution">
    <text evidence="6">The sequence shown here is derived from an EMBL/GenBank/DDBJ whole genome shotgun (WGS) entry which is preliminary data.</text>
</comment>
<keyword evidence="3" id="KW-0547">Nucleotide-binding</keyword>
<dbReference type="SUPFAM" id="SSF52540">
    <property type="entry name" value="P-loop containing nucleoside triphosphate hydrolases"/>
    <property type="match status" value="1"/>
</dbReference>
<evidence type="ECO:0000256" key="3">
    <source>
        <dbReference type="ARBA" id="ARBA00022741"/>
    </source>
</evidence>
<dbReference type="InterPro" id="IPR027417">
    <property type="entry name" value="P-loop_NTPase"/>
</dbReference>
<organism evidence="6 7">
    <name type="scientific">Neobacillus rhizosphaerae</name>
    <dbReference type="NCBI Taxonomy" id="2880965"/>
    <lineage>
        <taxon>Bacteria</taxon>
        <taxon>Bacillati</taxon>
        <taxon>Bacillota</taxon>
        <taxon>Bacilli</taxon>
        <taxon>Bacillales</taxon>
        <taxon>Bacillaceae</taxon>
        <taxon>Neobacillus</taxon>
    </lineage>
</organism>
<comment type="similarity">
    <text evidence="1">Belongs to the ABC transporter superfamily.</text>
</comment>
<evidence type="ECO:0000259" key="5">
    <source>
        <dbReference type="Pfam" id="PF00005"/>
    </source>
</evidence>
<dbReference type="EMBL" id="CALBWS010000029">
    <property type="protein sequence ID" value="CAH2716595.1"/>
    <property type="molecule type" value="Genomic_DNA"/>
</dbReference>